<dbReference type="GO" id="GO:0005524">
    <property type="term" value="F:ATP binding"/>
    <property type="evidence" value="ECO:0007669"/>
    <property type="project" value="UniProtKB-KW"/>
</dbReference>
<evidence type="ECO:0000313" key="3">
    <source>
        <dbReference type="EMBL" id="PSJ06625.1"/>
    </source>
</evidence>
<dbReference type="PANTHER" id="PTHR43566">
    <property type="entry name" value="CONSERVED PROTEIN"/>
    <property type="match status" value="1"/>
</dbReference>
<keyword evidence="4" id="KW-1185">Reference proteome</keyword>
<dbReference type="RefSeq" id="WP_106502133.1">
    <property type="nucleotide sequence ID" value="NZ_PXXO01000003.1"/>
</dbReference>
<feature type="domain" description="DUF4143" evidence="2">
    <location>
        <begin position="197"/>
        <end position="358"/>
    </location>
</feature>
<dbReference type="InterPro" id="IPR041682">
    <property type="entry name" value="AAA_14"/>
</dbReference>
<reference evidence="3 4" key="1">
    <citation type="journal article" date="2018" name="Environ. Microbiol.">
        <title>Ecological and genomic features of two widespread freshwater picocyanobacteria.</title>
        <authorList>
            <person name="Cabello-Yeves P.J."/>
            <person name="Picazo A."/>
            <person name="Camacho A."/>
            <person name="Callieri C."/>
            <person name="Rosselli R."/>
            <person name="Roda-Garcia J.J."/>
            <person name="Coutinho F.H."/>
            <person name="Rodriguez-Valera F."/>
        </authorList>
    </citation>
    <scope>NUCLEOTIDE SEQUENCE [LARGE SCALE GENOMIC DNA]</scope>
    <source>
        <strain evidence="3 4">Tous</strain>
    </source>
</reference>
<accession>A0A2P7MZK4</accession>
<dbReference type="Proteomes" id="UP000243002">
    <property type="component" value="Unassembled WGS sequence"/>
</dbReference>
<keyword evidence="3" id="KW-0067">ATP-binding</keyword>
<keyword evidence="3" id="KW-0547">Nucleotide-binding</keyword>
<feature type="domain" description="AAA" evidence="1">
    <location>
        <begin position="22"/>
        <end position="132"/>
    </location>
</feature>
<dbReference type="OrthoDB" id="128089at2"/>
<dbReference type="EMBL" id="PXXO01000003">
    <property type="protein sequence ID" value="PSJ06625.1"/>
    <property type="molecule type" value="Genomic_DNA"/>
</dbReference>
<proteinExistence type="predicted"/>
<comment type="caution">
    <text evidence="3">The sequence shown here is derived from an EMBL/GenBank/DDBJ whole genome shotgun (WGS) entry which is preliminary data.</text>
</comment>
<organism evidence="3 4">
    <name type="scientific">Cyanobium usitatum str. Tous</name>
    <dbReference type="NCBI Taxonomy" id="2116684"/>
    <lineage>
        <taxon>Bacteria</taxon>
        <taxon>Bacillati</taxon>
        <taxon>Cyanobacteriota</taxon>
        <taxon>Cyanophyceae</taxon>
        <taxon>Synechococcales</taxon>
        <taxon>Prochlorococcaceae</taxon>
        <taxon>Cyanobium</taxon>
    </lineage>
</organism>
<sequence>MPVYSPRIVDGELRELLESAGAVVIEGPKACGKTMTASQQSASRVLLDIDQAARQALAVEPRLVLEGARPRLLDEWQVAPELWNQVRKAVDASDQPGQFLLTGSVVPAEDASRHTGAGRFGFLRMRPMSLFESGVSNGAASLRQLFAGEVQAVADPGLSVHDLGALIARGGWPAQQGRPLKAASRAARDYLEQVRQVDISRVDRRRDPARVGALLRSLGRHCATEARLSTLAADAGGADGALDERTVSDYLQALEQLMVIEDQPAWAPHLRSRARLRKAPKRHFVDPSLALAASGAAAERLLEDFEWFGQLFESLVIRDLRVLSQPLEGEVLHYRDDYGVEADAIVQLRDGRWGAIEIMLGEGQVDQAAANLKRFSAQIDSQRSGSAAFLAVICGKGYGYRRTDGVVVVPVGALGP</sequence>
<dbReference type="Pfam" id="PF13635">
    <property type="entry name" value="DUF4143"/>
    <property type="match status" value="1"/>
</dbReference>
<dbReference type="Pfam" id="PF13173">
    <property type="entry name" value="AAA_14"/>
    <property type="match status" value="1"/>
</dbReference>
<evidence type="ECO:0000313" key="4">
    <source>
        <dbReference type="Proteomes" id="UP000243002"/>
    </source>
</evidence>
<evidence type="ECO:0000259" key="1">
    <source>
        <dbReference type="Pfam" id="PF13173"/>
    </source>
</evidence>
<protein>
    <submittedName>
        <fullName evidence="3">ATP-binding protein</fullName>
    </submittedName>
</protein>
<evidence type="ECO:0000259" key="2">
    <source>
        <dbReference type="Pfam" id="PF13635"/>
    </source>
</evidence>
<dbReference type="PANTHER" id="PTHR43566:SF2">
    <property type="entry name" value="DUF4143 DOMAIN-CONTAINING PROTEIN"/>
    <property type="match status" value="1"/>
</dbReference>
<dbReference type="InterPro" id="IPR025420">
    <property type="entry name" value="DUF4143"/>
</dbReference>
<gene>
    <name evidence="3" type="ORF">C7K55_04045</name>
</gene>
<name>A0A2P7MZK4_9CYAN</name>
<dbReference type="AlphaFoldDB" id="A0A2P7MZK4"/>